<dbReference type="AlphaFoldDB" id="A0A6J8D2U4"/>
<keyword evidence="2" id="KW-1185">Reference proteome</keyword>
<gene>
    <name evidence="1" type="ORF">MCOR_36961</name>
</gene>
<name>A0A6J8D2U4_MYTCO</name>
<protein>
    <recommendedName>
        <fullName evidence="3">RNase H type-1 domain-containing protein</fullName>
    </recommendedName>
</protein>
<dbReference type="Proteomes" id="UP000507470">
    <property type="component" value="Unassembled WGS sequence"/>
</dbReference>
<organism evidence="1 2">
    <name type="scientific">Mytilus coruscus</name>
    <name type="common">Sea mussel</name>
    <dbReference type="NCBI Taxonomy" id="42192"/>
    <lineage>
        <taxon>Eukaryota</taxon>
        <taxon>Metazoa</taxon>
        <taxon>Spiralia</taxon>
        <taxon>Lophotrochozoa</taxon>
        <taxon>Mollusca</taxon>
        <taxon>Bivalvia</taxon>
        <taxon>Autobranchia</taxon>
        <taxon>Pteriomorphia</taxon>
        <taxon>Mytilida</taxon>
        <taxon>Mytiloidea</taxon>
        <taxon>Mytilidae</taxon>
        <taxon>Mytilinae</taxon>
        <taxon>Mytilus</taxon>
    </lineage>
</organism>
<accession>A0A6J8D2U4</accession>
<dbReference type="EMBL" id="CACVKT020006658">
    <property type="protein sequence ID" value="CAC5403048.1"/>
    <property type="molecule type" value="Genomic_DNA"/>
</dbReference>
<dbReference type="OrthoDB" id="5989662at2759"/>
<evidence type="ECO:0008006" key="3">
    <source>
        <dbReference type="Google" id="ProtNLM"/>
    </source>
</evidence>
<sequence>MSEPAQLDSLIKQRVQEAVSTAQNDNVYHMDTIIKSIFDAFQKSTNENQRQLSEIQLAKIEEMNSDNYVFKRKGNEEQFKVNSKVANKMKEARFFLREDSEQTEQTQKGCTKSKLNVPRNNVPVQRPGKCYECGIPGHWRFDHQTGAFGEVMQRNKNDKISKHVNSFDETVDSFDSFDKLKVQFQMRRIHNSSSLITHLKIQLQSDDSSIGFGGYAVSISDTEVMGSWNSVESLKSSTWKELKAVYRVLLSLIITLQGETIKWYPDNQNIVYIIRKGSRNSDLQLIGIKIANVCKLNNIVLLLQ</sequence>
<proteinExistence type="predicted"/>
<evidence type="ECO:0000313" key="1">
    <source>
        <dbReference type="EMBL" id="CAC5403048.1"/>
    </source>
</evidence>
<reference evidence="1 2" key="1">
    <citation type="submission" date="2020-06" db="EMBL/GenBank/DDBJ databases">
        <authorList>
            <person name="Li R."/>
            <person name="Bekaert M."/>
        </authorList>
    </citation>
    <scope>NUCLEOTIDE SEQUENCE [LARGE SCALE GENOMIC DNA]</scope>
    <source>
        <strain evidence="2">wild</strain>
    </source>
</reference>
<evidence type="ECO:0000313" key="2">
    <source>
        <dbReference type="Proteomes" id="UP000507470"/>
    </source>
</evidence>